<evidence type="ECO:0000313" key="8">
    <source>
        <dbReference type="Proteomes" id="UP000250275"/>
    </source>
</evidence>
<comment type="subcellular location">
    <subcellularLocation>
        <location evidence="5">Cytoplasm</location>
    </subcellularLocation>
</comment>
<dbReference type="GO" id="GO:0005737">
    <property type="term" value="C:cytoplasm"/>
    <property type="evidence" value="ECO:0007669"/>
    <property type="project" value="UniProtKB-SubCell"/>
</dbReference>
<protein>
    <recommendedName>
        <fullName evidence="5">Queuine tRNA-ribosyltransferase accessory subunit 2</fullName>
    </recommendedName>
    <alternativeName>
        <fullName evidence="5">Queuine tRNA-ribosyltransferase domain-containing protein 1</fullName>
    </alternativeName>
</protein>
<reference evidence="7 8" key="1">
    <citation type="submission" date="2015-07" db="EMBL/GenBank/DDBJ databases">
        <title>The genome of Eufriesea mexicana.</title>
        <authorList>
            <person name="Pan H."/>
            <person name="Kapheim K."/>
        </authorList>
    </citation>
    <scope>NUCLEOTIDE SEQUENCE [LARGE SCALE GENOMIC DNA]</scope>
    <source>
        <strain evidence="7">0111107269</strain>
        <tissue evidence="7">Whole body</tissue>
    </source>
</reference>
<evidence type="ECO:0000256" key="4">
    <source>
        <dbReference type="ARBA" id="ARBA00022833"/>
    </source>
</evidence>
<dbReference type="Gene3D" id="3.20.20.105">
    <property type="entry name" value="Queuine tRNA-ribosyltransferase-like"/>
    <property type="match status" value="1"/>
</dbReference>
<evidence type="ECO:0000256" key="2">
    <source>
        <dbReference type="ARBA" id="ARBA00022694"/>
    </source>
</evidence>
<keyword evidence="4 5" id="KW-0862">Zinc</keyword>
<evidence type="ECO:0000256" key="5">
    <source>
        <dbReference type="HAMAP-Rule" id="MF_03043"/>
    </source>
</evidence>
<gene>
    <name evidence="7" type="ORF">WN48_04955</name>
</gene>
<dbReference type="InterPro" id="IPR002616">
    <property type="entry name" value="tRNA_ribo_trans-like"/>
</dbReference>
<dbReference type="GO" id="GO:0008479">
    <property type="term" value="F:tRNA-guanosine(34) queuine transglycosylase activity"/>
    <property type="evidence" value="ECO:0007669"/>
    <property type="project" value="UniProtKB-UniRule"/>
</dbReference>
<organism evidence="7 8">
    <name type="scientific">Eufriesea mexicana</name>
    <dbReference type="NCBI Taxonomy" id="516756"/>
    <lineage>
        <taxon>Eukaryota</taxon>
        <taxon>Metazoa</taxon>
        <taxon>Ecdysozoa</taxon>
        <taxon>Arthropoda</taxon>
        <taxon>Hexapoda</taxon>
        <taxon>Insecta</taxon>
        <taxon>Pterygota</taxon>
        <taxon>Neoptera</taxon>
        <taxon>Endopterygota</taxon>
        <taxon>Hymenoptera</taxon>
        <taxon>Apocrita</taxon>
        <taxon>Aculeata</taxon>
        <taxon>Apoidea</taxon>
        <taxon>Anthophila</taxon>
        <taxon>Apidae</taxon>
        <taxon>Eufriesea</taxon>
    </lineage>
</organism>
<comment type="subunit">
    <text evidence="5">Heterodimer of a catalytic subunit and an accessory subunit.</text>
</comment>
<dbReference type="HAMAP" id="MF_03043">
    <property type="entry name" value="QTRT2"/>
    <property type="match status" value="1"/>
</dbReference>
<comment type="similarity">
    <text evidence="5">Belongs to the queuine tRNA-ribosyltransferase family. QTRT2 subfamily.</text>
</comment>
<feature type="domain" description="tRNA-guanine(15) transglycosylase-like" evidence="6">
    <location>
        <begin position="12"/>
        <end position="385"/>
    </location>
</feature>
<dbReference type="OrthoDB" id="27601at2759"/>
<feature type="binding site" evidence="5">
    <location>
        <position position="323"/>
    </location>
    <ligand>
        <name>Zn(2+)</name>
        <dbReference type="ChEBI" id="CHEBI:29105"/>
    </ligand>
</feature>
<evidence type="ECO:0000259" key="6">
    <source>
        <dbReference type="Pfam" id="PF01702"/>
    </source>
</evidence>
<dbReference type="InterPro" id="IPR036511">
    <property type="entry name" value="TGT-like_sf"/>
</dbReference>
<dbReference type="SUPFAM" id="SSF51713">
    <property type="entry name" value="tRNA-guanine transglycosylase"/>
    <property type="match status" value="1"/>
</dbReference>
<feature type="binding site" evidence="5">
    <location>
        <position position="325"/>
    </location>
    <ligand>
        <name>Zn(2+)</name>
        <dbReference type="ChEBI" id="CHEBI:29105"/>
    </ligand>
</feature>
<comment type="function">
    <text evidence="5">Non-catalytic subunit of the queuine tRNA-ribosyltransferase (TGT) that catalyzes the base-exchange of a guanine (G) residue with queuine (Q) at position 34 (anticodon wobble position) in tRNAs with GU(N) anticodons (tRNA-Asp, -Asn, -His and -Tyr), resulting in the hypermodified nucleoside queuosine (7-(((4,5-cis-dihydroxy-2-cyclopenten-1-yl)amino)methyl)-7-deazaguanosine).</text>
</comment>
<dbReference type="Proteomes" id="UP000250275">
    <property type="component" value="Unassembled WGS sequence"/>
</dbReference>
<dbReference type="InterPro" id="IPR028592">
    <property type="entry name" value="QTRTD1"/>
</dbReference>
<evidence type="ECO:0000313" key="7">
    <source>
        <dbReference type="EMBL" id="OAD55400.1"/>
    </source>
</evidence>
<evidence type="ECO:0000256" key="3">
    <source>
        <dbReference type="ARBA" id="ARBA00022723"/>
    </source>
</evidence>
<keyword evidence="2 5" id="KW-0819">tRNA processing</keyword>
<keyword evidence="3 5" id="KW-0479">Metal-binding</keyword>
<dbReference type="InterPro" id="IPR050852">
    <property type="entry name" value="Queuine_tRNA-ribosyltrfase"/>
</dbReference>
<dbReference type="PANTHER" id="PTHR46064:SF1">
    <property type="entry name" value="QUEUINE TRNA-RIBOSYLTRANSFERASE ACCESSORY SUBUNIT 2"/>
    <property type="match status" value="1"/>
</dbReference>
<keyword evidence="7" id="KW-0808">Transferase</keyword>
<keyword evidence="8" id="KW-1185">Reference proteome</keyword>
<dbReference type="GO" id="GO:0046872">
    <property type="term" value="F:metal ion binding"/>
    <property type="evidence" value="ECO:0007669"/>
    <property type="project" value="UniProtKB-KW"/>
</dbReference>
<dbReference type="GO" id="GO:0006400">
    <property type="term" value="P:tRNA modification"/>
    <property type="evidence" value="ECO:0007669"/>
    <property type="project" value="InterPro"/>
</dbReference>
<dbReference type="AlphaFoldDB" id="A0A310S9P4"/>
<feature type="binding site" evidence="5">
    <location>
        <position position="328"/>
    </location>
    <ligand>
        <name>Zn(2+)</name>
        <dbReference type="ChEBI" id="CHEBI:29105"/>
    </ligand>
</feature>
<evidence type="ECO:0000256" key="1">
    <source>
        <dbReference type="ARBA" id="ARBA00022490"/>
    </source>
</evidence>
<dbReference type="NCBIfam" id="TIGR00449">
    <property type="entry name" value="tgt_general"/>
    <property type="match status" value="1"/>
</dbReference>
<keyword evidence="1 5" id="KW-0963">Cytoplasm</keyword>
<dbReference type="Pfam" id="PF01702">
    <property type="entry name" value="TGT"/>
    <property type="match status" value="1"/>
</dbReference>
<dbReference type="EMBL" id="KQ762864">
    <property type="protein sequence ID" value="OAD55400.1"/>
    <property type="molecule type" value="Genomic_DNA"/>
</dbReference>
<comment type="cofactor">
    <cofactor evidence="5">
        <name>Zn(2+)</name>
        <dbReference type="ChEBI" id="CHEBI:29105"/>
    </cofactor>
    <text evidence="5">Binds 1 zinc ion per subunit.</text>
</comment>
<dbReference type="PANTHER" id="PTHR46064">
    <property type="entry name" value="QUEUINE TRNA-RIBOSYLTRANSFERASE ACCESSORY SUBUNIT 2"/>
    <property type="match status" value="1"/>
</dbReference>
<proteinExistence type="inferred from homology"/>
<accession>A0A310S9P4</accession>
<sequence length="408" mass="46428">MKFIIQSKKCCVARVGILTEFERIPDSKFETPLALVYTKGGSVPHLTKDVFKLITTNPQVLSISLPSTYLMLDSVKNTNNSFAEFVGMKEYINFLTLHDPAYTTPSGFQVFNSTPIWTRCGKHHLTPNKYMDLIEAFKPDIYVALCDGDTNINSGKKRLSKAVQRSITFFEECLTKHCSSETLKSSEILGAIEGGYDKEARTLSINYLKNKPIMGYVIDGLHNNGPDIKNISAEEIKEVVEHTINLLPTEKLKVSMGCWNPLTVLDLVELGVDIFDTSYPYIITENLEALTFLCNHHSCNIGHVISFTEERYADDFSPICSHCECLTCKNHTKAYLHHLCKTKEMLFSVLLMIHNVHQYLEFFNAIRENIKRGTFYDYKKEINLKFKQNNVIETDKLTDTQSAKSKVL</sequence>
<feature type="binding site" evidence="5">
    <location>
        <position position="354"/>
    </location>
    <ligand>
        <name>Zn(2+)</name>
        <dbReference type="ChEBI" id="CHEBI:29105"/>
    </ligand>
</feature>
<name>A0A310S9P4_9HYME</name>